<organism evidence="5 6">
    <name type="scientific">Rothia endophytica</name>
    <dbReference type="NCBI Taxonomy" id="1324766"/>
    <lineage>
        <taxon>Bacteria</taxon>
        <taxon>Bacillati</taxon>
        <taxon>Actinomycetota</taxon>
        <taxon>Actinomycetes</taxon>
        <taxon>Micrococcales</taxon>
        <taxon>Micrococcaceae</taxon>
        <taxon>Rothia</taxon>
    </lineage>
</organism>
<dbReference type="NCBIfam" id="NF002879">
    <property type="entry name" value="PRK03333.1"/>
    <property type="match status" value="1"/>
</dbReference>
<gene>
    <name evidence="3 5" type="primary">coaE</name>
    <name evidence="5" type="ORF">GCM10023352_11290</name>
</gene>
<dbReference type="HAMAP" id="MF_00376">
    <property type="entry name" value="Dephospho_CoA_kinase"/>
    <property type="match status" value="1"/>
</dbReference>
<name>A0ABP9BHJ6_9MICC</name>
<keyword evidence="1 3" id="KW-0547">Nucleotide-binding</keyword>
<comment type="similarity">
    <text evidence="3">Belongs to the CoaE family.</text>
</comment>
<dbReference type="EC" id="2.7.1.24" evidence="3 4"/>
<evidence type="ECO:0000256" key="1">
    <source>
        <dbReference type="ARBA" id="ARBA00022741"/>
    </source>
</evidence>
<dbReference type="Proteomes" id="UP001500187">
    <property type="component" value="Unassembled WGS sequence"/>
</dbReference>
<dbReference type="RefSeq" id="WP_345445464.1">
    <property type="nucleotide sequence ID" value="NZ_BAABKP010000001.1"/>
</dbReference>
<evidence type="ECO:0000256" key="4">
    <source>
        <dbReference type="NCBIfam" id="TIGR00152"/>
    </source>
</evidence>
<evidence type="ECO:0000256" key="2">
    <source>
        <dbReference type="ARBA" id="ARBA00022840"/>
    </source>
</evidence>
<keyword evidence="6" id="KW-1185">Reference proteome</keyword>
<dbReference type="Pfam" id="PF01121">
    <property type="entry name" value="CoaE"/>
    <property type="match status" value="1"/>
</dbReference>
<comment type="subcellular location">
    <subcellularLocation>
        <location evidence="3">Cytoplasm</location>
    </subcellularLocation>
</comment>
<dbReference type="GO" id="GO:0016301">
    <property type="term" value="F:kinase activity"/>
    <property type="evidence" value="ECO:0007669"/>
    <property type="project" value="UniProtKB-KW"/>
</dbReference>
<dbReference type="EMBL" id="BAABKP010000001">
    <property type="protein sequence ID" value="GAA4794193.1"/>
    <property type="molecule type" value="Genomic_DNA"/>
</dbReference>
<keyword evidence="2 3" id="KW-0067">ATP-binding</keyword>
<dbReference type="PANTHER" id="PTHR10695:SF46">
    <property type="entry name" value="BIFUNCTIONAL COENZYME A SYNTHASE-RELATED"/>
    <property type="match status" value="1"/>
</dbReference>
<keyword evidence="3 5" id="KW-0418">Kinase</keyword>
<dbReference type="Gene3D" id="3.40.50.300">
    <property type="entry name" value="P-loop containing nucleotide triphosphate hydrolases"/>
    <property type="match status" value="1"/>
</dbReference>
<dbReference type="InterPro" id="IPR001977">
    <property type="entry name" value="Depp_CoAkinase"/>
</dbReference>
<comment type="function">
    <text evidence="3">Catalyzes the phosphorylation of the 3'-hydroxyl group of dephosphocoenzyme A to form coenzyme A.</text>
</comment>
<protein>
    <recommendedName>
        <fullName evidence="3 4">Dephospho-CoA kinase</fullName>
        <ecNumber evidence="3 4">2.7.1.24</ecNumber>
    </recommendedName>
    <alternativeName>
        <fullName evidence="3">Dephosphocoenzyme A kinase</fullName>
    </alternativeName>
</protein>
<keyword evidence="3" id="KW-0173">Coenzyme A biosynthesis</keyword>
<keyword evidence="3" id="KW-0963">Cytoplasm</keyword>
<evidence type="ECO:0000256" key="3">
    <source>
        <dbReference type="HAMAP-Rule" id="MF_00376"/>
    </source>
</evidence>
<proteinExistence type="inferred from homology"/>
<accession>A0ABP9BHJ6</accession>
<evidence type="ECO:0000313" key="6">
    <source>
        <dbReference type="Proteomes" id="UP001500187"/>
    </source>
</evidence>
<comment type="caution">
    <text evidence="5">The sequence shown here is derived from an EMBL/GenBank/DDBJ whole genome shotgun (WGS) entry which is preliminary data.</text>
</comment>
<evidence type="ECO:0000313" key="5">
    <source>
        <dbReference type="EMBL" id="GAA4794193.1"/>
    </source>
</evidence>
<keyword evidence="3" id="KW-0808">Transferase</keyword>
<dbReference type="NCBIfam" id="TIGR00152">
    <property type="entry name" value="dephospho-CoA kinase"/>
    <property type="match status" value="1"/>
</dbReference>
<sequence>MKRIGLTGGIGSGKSTVAEMLAERGAVIIDADAISRELMEPGSDVLNETVRSFGSAILTADGRLDRAALASVIFENEAKRKELNSIVHPAVRSEAERQAATAQADPGFSGVLIEDIPLLVETGQAQRFDGVVVVETALAERLRRLVDQRGMNRADALARIQAQASDQERREIATWLVDNSHSLEETRRQVETVYGQILEMQDTVKHISLRSEEMDKA</sequence>
<dbReference type="InterPro" id="IPR027417">
    <property type="entry name" value="P-loop_NTPase"/>
</dbReference>
<dbReference type="SUPFAM" id="SSF52540">
    <property type="entry name" value="P-loop containing nucleoside triphosphate hydrolases"/>
    <property type="match status" value="1"/>
</dbReference>
<reference evidence="6" key="1">
    <citation type="journal article" date="2019" name="Int. J. Syst. Evol. Microbiol.">
        <title>The Global Catalogue of Microorganisms (GCM) 10K type strain sequencing project: providing services to taxonomists for standard genome sequencing and annotation.</title>
        <authorList>
            <consortium name="The Broad Institute Genomics Platform"/>
            <consortium name="The Broad Institute Genome Sequencing Center for Infectious Disease"/>
            <person name="Wu L."/>
            <person name="Ma J."/>
        </authorList>
    </citation>
    <scope>NUCLEOTIDE SEQUENCE [LARGE SCALE GENOMIC DNA]</scope>
    <source>
        <strain evidence="6">JCM 18541</strain>
    </source>
</reference>
<comment type="pathway">
    <text evidence="3">Cofactor biosynthesis; coenzyme A biosynthesis; CoA from (R)-pantothenate: step 5/5.</text>
</comment>
<dbReference type="CDD" id="cd02022">
    <property type="entry name" value="DPCK"/>
    <property type="match status" value="1"/>
</dbReference>
<comment type="catalytic activity">
    <reaction evidence="3">
        <text>3'-dephospho-CoA + ATP = ADP + CoA + H(+)</text>
        <dbReference type="Rhea" id="RHEA:18245"/>
        <dbReference type="ChEBI" id="CHEBI:15378"/>
        <dbReference type="ChEBI" id="CHEBI:30616"/>
        <dbReference type="ChEBI" id="CHEBI:57287"/>
        <dbReference type="ChEBI" id="CHEBI:57328"/>
        <dbReference type="ChEBI" id="CHEBI:456216"/>
        <dbReference type="EC" id="2.7.1.24"/>
    </reaction>
</comment>
<dbReference type="PANTHER" id="PTHR10695">
    <property type="entry name" value="DEPHOSPHO-COA KINASE-RELATED"/>
    <property type="match status" value="1"/>
</dbReference>
<feature type="binding site" evidence="3">
    <location>
        <begin position="11"/>
        <end position="16"/>
    </location>
    <ligand>
        <name>ATP</name>
        <dbReference type="ChEBI" id="CHEBI:30616"/>
    </ligand>
</feature>
<dbReference type="PROSITE" id="PS51219">
    <property type="entry name" value="DPCK"/>
    <property type="match status" value="1"/>
</dbReference>